<keyword evidence="1" id="KW-0479">Metal-binding</keyword>
<proteinExistence type="predicted"/>
<organism evidence="3 4">
    <name type="scientific">Giardia intestinalis</name>
    <name type="common">Giardia lamblia</name>
    <dbReference type="NCBI Taxonomy" id="5741"/>
    <lineage>
        <taxon>Eukaryota</taxon>
        <taxon>Metamonada</taxon>
        <taxon>Diplomonadida</taxon>
        <taxon>Hexamitidae</taxon>
        <taxon>Giardiinae</taxon>
        <taxon>Giardia</taxon>
    </lineage>
</organism>
<dbReference type="SMART" id="SM00356">
    <property type="entry name" value="ZnF_C3H1"/>
    <property type="match status" value="1"/>
</dbReference>
<evidence type="ECO:0000313" key="4">
    <source>
        <dbReference type="Proteomes" id="UP000018320"/>
    </source>
</evidence>
<dbReference type="VEuPathDB" id="GiardiaDB:QR46_0426"/>
<name>V6TJN6_GIAIN</name>
<feature type="domain" description="C3H1-type" evidence="2">
    <location>
        <begin position="84"/>
        <end position="110"/>
    </location>
</feature>
<keyword evidence="1" id="KW-0862">Zinc</keyword>
<reference evidence="4" key="1">
    <citation type="submission" date="2012-02" db="EMBL/GenBank/DDBJ databases">
        <title>Genome sequencing of Giardia lamblia Genotypes A2 and B isolates (DH and GS) and comparative analysis with the genomes of Genotypes A1 and E (WB and Pig).</title>
        <authorList>
            <person name="Adam R."/>
            <person name="Dahlstrom E."/>
            <person name="Martens C."/>
            <person name="Bruno D."/>
            <person name="Barbian K."/>
            <person name="Porcella S.F."/>
            <person name="Nash T."/>
        </authorList>
    </citation>
    <scope>NUCLEOTIDE SEQUENCE</scope>
    <source>
        <strain evidence="4">DH</strain>
    </source>
</reference>
<dbReference type="EMBL" id="AHGT01000008">
    <property type="protein sequence ID" value="ESU38869.1"/>
    <property type="molecule type" value="Genomic_DNA"/>
</dbReference>
<evidence type="ECO:0000259" key="2">
    <source>
        <dbReference type="PROSITE" id="PS50103"/>
    </source>
</evidence>
<dbReference type="PROSITE" id="PS50103">
    <property type="entry name" value="ZF_C3H1"/>
    <property type="match status" value="1"/>
</dbReference>
<comment type="caution">
    <text evidence="3">The sequence shown here is derived from an EMBL/GenBank/DDBJ whole genome shotgun (WGS) entry which is preliminary data.</text>
</comment>
<evidence type="ECO:0000313" key="3">
    <source>
        <dbReference type="EMBL" id="ESU38869.1"/>
    </source>
</evidence>
<feature type="zinc finger region" description="C3H1-type" evidence="1">
    <location>
        <begin position="84"/>
        <end position="110"/>
    </location>
</feature>
<protein>
    <submittedName>
        <fullName evidence="3">Protein phosphatase 2C</fullName>
    </submittedName>
</protein>
<dbReference type="VEuPathDB" id="GiardiaDB:GL50803_005804"/>
<evidence type="ECO:0000256" key="1">
    <source>
        <dbReference type="PROSITE-ProRule" id="PRU00723"/>
    </source>
</evidence>
<dbReference type="InterPro" id="IPR000571">
    <property type="entry name" value="Znf_CCCH"/>
</dbReference>
<keyword evidence="1" id="KW-0863">Zinc-finger</keyword>
<accession>V6TJN6</accession>
<sequence length="113" mass="13023">MNFFQSRMDDLMVSLMKLETLNSNYARSIVKDYAVEHSQDPILEPPVTEGRCQIPTCPIPRQTKLDKGTVIIEAFLPTMYLKTARKSMVCRFYLQGSCTRINCPYIHPPRHAD</sequence>
<dbReference type="GO" id="GO:0008270">
    <property type="term" value="F:zinc ion binding"/>
    <property type="evidence" value="ECO:0007669"/>
    <property type="project" value="UniProtKB-KW"/>
</dbReference>
<gene>
    <name evidence="3" type="ORF">DHA2_5804</name>
</gene>
<dbReference type="VEuPathDB" id="GiardiaDB:DHA2_5804"/>
<reference evidence="3 4" key="2">
    <citation type="journal article" date="2013" name="Genome Biol. Evol.">
        <title>Genome sequencing of Giardia lamblia genotypes A2 and B isolates (DH and GS) and comparative analysis with the genomes of genotypes A1 and E (WB and Pig).</title>
        <authorList>
            <person name="Adam R.D."/>
            <person name="Dahlstrom E.W."/>
            <person name="Martens C.A."/>
            <person name="Bruno D.P."/>
            <person name="Barbian K.D."/>
            <person name="Ricklefs S.M."/>
            <person name="Hernandez M.M."/>
            <person name="Narla N.P."/>
            <person name="Patel R.B."/>
            <person name="Porcella S.F."/>
            <person name="Nash T.E."/>
        </authorList>
    </citation>
    <scope>NUCLEOTIDE SEQUENCE [LARGE SCALE GENOMIC DNA]</scope>
    <source>
        <strain evidence="3 4">DH</strain>
    </source>
</reference>
<dbReference type="Proteomes" id="UP000018320">
    <property type="component" value="Unassembled WGS sequence"/>
</dbReference>
<dbReference type="AlphaFoldDB" id="V6TJN6"/>
<dbReference type="Gene3D" id="3.30.1370.210">
    <property type="match status" value="1"/>
</dbReference>